<sequence length="101" mass="10944">MALMYLLNSSVFRAASCRDNLQVVNGPGRMLPPLKAQSVERRPWPFLPTFTARGSALASTAEPRLVCAFDSEAVHNNLADTGSLIVHSTSAELIWAACIEN</sequence>
<protein>
    <submittedName>
        <fullName evidence="1">Uncharacterized protein</fullName>
    </submittedName>
</protein>
<proteinExistence type="predicted"/>
<dbReference type="Proteomes" id="UP000652219">
    <property type="component" value="Unassembled WGS sequence"/>
</dbReference>
<gene>
    <name evidence="1" type="ORF">CSOJ01_11399</name>
</gene>
<organism evidence="1 2">
    <name type="scientific">Colletotrichum sojae</name>
    <dbReference type="NCBI Taxonomy" id="2175907"/>
    <lineage>
        <taxon>Eukaryota</taxon>
        <taxon>Fungi</taxon>
        <taxon>Dikarya</taxon>
        <taxon>Ascomycota</taxon>
        <taxon>Pezizomycotina</taxon>
        <taxon>Sordariomycetes</taxon>
        <taxon>Hypocreomycetidae</taxon>
        <taxon>Glomerellales</taxon>
        <taxon>Glomerellaceae</taxon>
        <taxon>Colletotrichum</taxon>
        <taxon>Colletotrichum orchidearum species complex</taxon>
    </lineage>
</organism>
<evidence type="ECO:0000313" key="1">
    <source>
        <dbReference type="EMBL" id="KAF6802726.1"/>
    </source>
</evidence>
<keyword evidence="2" id="KW-1185">Reference proteome</keyword>
<evidence type="ECO:0000313" key="2">
    <source>
        <dbReference type="Proteomes" id="UP000652219"/>
    </source>
</evidence>
<accession>A0A8H6MNW5</accession>
<dbReference type="AlphaFoldDB" id="A0A8H6MNW5"/>
<comment type="caution">
    <text evidence="1">The sequence shown here is derived from an EMBL/GenBank/DDBJ whole genome shotgun (WGS) entry which is preliminary data.</text>
</comment>
<reference evidence="1 2" key="1">
    <citation type="journal article" date="2020" name="Phytopathology">
        <title>Genome Sequence Resources of Colletotrichum truncatum, C. plurivorum, C. musicola, and C. sojae: Four Species Pathogenic to Soybean (Glycine max).</title>
        <authorList>
            <person name="Rogerio F."/>
            <person name="Boufleur T.R."/>
            <person name="Ciampi-Guillardi M."/>
            <person name="Sukno S.A."/>
            <person name="Thon M.R."/>
            <person name="Massola Junior N.S."/>
            <person name="Baroncelli R."/>
        </authorList>
    </citation>
    <scope>NUCLEOTIDE SEQUENCE [LARGE SCALE GENOMIC DNA]</scope>
    <source>
        <strain evidence="1 2">LFN0009</strain>
    </source>
</reference>
<dbReference type="EMBL" id="WIGN01000261">
    <property type="protein sequence ID" value="KAF6802726.1"/>
    <property type="molecule type" value="Genomic_DNA"/>
</dbReference>
<name>A0A8H6MNW5_9PEZI</name>